<name>A0A811V4K5_CERCA</name>
<feature type="region of interest" description="Disordered" evidence="1">
    <location>
        <begin position="31"/>
        <end position="52"/>
    </location>
</feature>
<evidence type="ECO:0000313" key="2">
    <source>
        <dbReference type="EMBL" id="CAD7005478.1"/>
    </source>
</evidence>
<organism evidence="2 3">
    <name type="scientific">Ceratitis capitata</name>
    <name type="common">Mediterranean fruit fly</name>
    <name type="synonym">Tephritis capitata</name>
    <dbReference type="NCBI Taxonomy" id="7213"/>
    <lineage>
        <taxon>Eukaryota</taxon>
        <taxon>Metazoa</taxon>
        <taxon>Ecdysozoa</taxon>
        <taxon>Arthropoda</taxon>
        <taxon>Hexapoda</taxon>
        <taxon>Insecta</taxon>
        <taxon>Pterygota</taxon>
        <taxon>Neoptera</taxon>
        <taxon>Endopterygota</taxon>
        <taxon>Diptera</taxon>
        <taxon>Brachycera</taxon>
        <taxon>Muscomorpha</taxon>
        <taxon>Tephritoidea</taxon>
        <taxon>Tephritidae</taxon>
        <taxon>Ceratitis</taxon>
        <taxon>Ceratitis</taxon>
    </lineage>
</organism>
<dbReference type="AlphaFoldDB" id="A0A811V4K5"/>
<evidence type="ECO:0000313" key="3">
    <source>
        <dbReference type="Proteomes" id="UP000606786"/>
    </source>
</evidence>
<sequence>MAGSPNFDRYILYSHDGVSYHFVVDETDTPQKFNGPLDSRTPQQTSTYPSRRSLYASIRLSGTDTLLCA</sequence>
<dbReference type="EMBL" id="CAJHJT010000034">
    <property type="protein sequence ID" value="CAD7005478.1"/>
    <property type="molecule type" value="Genomic_DNA"/>
</dbReference>
<gene>
    <name evidence="2" type="ORF">CCAP1982_LOCUS13838</name>
</gene>
<dbReference type="OrthoDB" id="6262482at2759"/>
<protein>
    <submittedName>
        <fullName evidence="2">(Mediterranean fruit fly) hypothetical protein</fullName>
    </submittedName>
</protein>
<reference evidence="2" key="1">
    <citation type="submission" date="2020-11" db="EMBL/GenBank/DDBJ databases">
        <authorList>
            <person name="Whitehead M."/>
        </authorList>
    </citation>
    <scope>NUCLEOTIDE SEQUENCE</scope>
    <source>
        <strain evidence="2">EGII</strain>
    </source>
</reference>
<accession>A0A811V4K5</accession>
<dbReference type="Proteomes" id="UP000606786">
    <property type="component" value="Unassembled WGS sequence"/>
</dbReference>
<proteinExistence type="predicted"/>
<feature type="compositionally biased region" description="Polar residues" evidence="1">
    <location>
        <begin position="40"/>
        <end position="50"/>
    </location>
</feature>
<evidence type="ECO:0000256" key="1">
    <source>
        <dbReference type="SAM" id="MobiDB-lite"/>
    </source>
</evidence>
<comment type="caution">
    <text evidence="2">The sequence shown here is derived from an EMBL/GenBank/DDBJ whole genome shotgun (WGS) entry which is preliminary data.</text>
</comment>
<keyword evidence="3" id="KW-1185">Reference proteome</keyword>